<dbReference type="AlphaFoldDB" id="A0A0P0YTL5"/>
<protein>
    <submittedName>
        <fullName evidence="2">Glycosyl transferase</fullName>
    </submittedName>
</protein>
<dbReference type="PANTHER" id="PTHR22916:SF3">
    <property type="entry name" value="UDP-GLCNAC:BETAGAL BETA-1,3-N-ACETYLGLUCOSAMINYLTRANSFERASE-LIKE PROTEIN 1"/>
    <property type="match status" value="1"/>
</dbReference>
<dbReference type="SUPFAM" id="SSF53448">
    <property type="entry name" value="Nucleotide-diphospho-sugar transferases"/>
    <property type="match status" value="1"/>
</dbReference>
<dbReference type="GO" id="GO:0016758">
    <property type="term" value="F:hexosyltransferase activity"/>
    <property type="evidence" value="ECO:0007669"/>
    <property type="project" value="UniProtKB-ARBA"/>
</dbReference>
<dbReference type="CDD" id="cd04196">
    <property type="entry name" value="GT_2_like_d"/>
    <property type="match status" value="1"/>
</dbReference>
<dbReference type="InterPro" id="IPR029044">
    <property type="entry name" value="Nucleotide-diphossugar_trans"/>
</dbReference>
<keyword evidence="2" id="KW-0808">Transferase</keyword>
<accession>A0A0P0YTL5</accession>
<reference evidence="2" key="2">
    <citation type="journal article" date="2015" name="Sci. Rep.">
        <title>Genetic analysis of capsular polysaccharide synthesis gene clusters in 79 capsular types of Klebsiella spp.</title>
        <authorList>
            <person name="Pan Y.J."/>
            <person name="Lin T.L."/>
            <person name="Chen C.T."/>
            <person name="Chen Y.Y."/>
            <person name="Hsieh P.F."/>
            <person name="Hsu C.R."/>
            <person name="Wu M.C."/>
            <person name="Wang J.T."/>
        </authorList>
    </citation>
    <scope>NUCLEOTIDE SEQUENCE</scope>
    <source>
        <strain evidence="2">370</strain>
    </source>
</reference>
<sequence length="305" mass="35126">MAIDVSIALATYNGSRYINELLNSIKLQTYNNFIIHVCDDGSSDNTLELLHQHPLYNEGRLIVHDVTGGQGALKNFKRSLSYCDTDYICLCDQDDYWMPDKLETLLSIMKDKENEIGEPVLVFSDLEVVDSTLNCIHKSFFRISNKSNQCSNPEDFLISNHIPGCVMMFNRSLKNLFDPIPDDVRMHDWWIALIAAYYGNIFYANKPLIKYRQHGGNVVGASGMFKQEGITLAMIRNIPELLRRNKVITSRFVERFNNLANPTVKNEKFLSLVLGKITYKERLSLLKKVKSGESKYLTYLVWWFI</sequence>
<feature type="domain" description="Glycosyltransferase 2-like" evidence="1">
    <location>
        <begin position="6"/>
        <end position="175"/>
    </location>
</feature>
<reference evidence="2" key="1">
    <citation type="submission" date="2014-04" db="EMBL/GenBank/DDBJ databases">
        <authorList>
            <person name="Harrison E."/>
        </authorList>
    </citation>
    <scope>NUCLEOTIDE SEQUENCE</scope>
    <source>
        <strain evidence="2">370</strain>
    </source>
</reference>
<dbReference type="PANTHER" id="PTHR22916">
    <property type="entry name" value="GLYCOSYLTRANSFERASE"/>
    <property type="match status" value="1"/>
</dbReference>
<gene>
    <name evidence="2" type="primary">wcmZ</name>
</gene>
<evidence type="ECO:0000313" key="2">
    <source>
        <dbReference type="EMBL" id="BAT24434.1"/>
    </source>
</evidence>
<evidence type="ECO:0000259" key="1">
    <source>
        <dbReference type="Pfam" id="PF00535"/>
    </source>
</evidence>
<proteinExistence type="predicted"/>
<dbReference type="Gene3D" id="3.90.550.10">
    <property type="entry name" value="Spore Coat Polysaccharide Biosynthesis Protein SpsA, Chain A"/>
    <property type="match status" value="1"/>
</dbReference>
<name>A0A0P0YTL5_9ENTR</name>
<dbReference type="EMBL" id="AB924612">
    <property type="protein sequence ID" value="BAT24434.1"/>
    <property type="molecule type" value="Genomic_DNA"/>
</dbReference>
<dbReference type="Pfam" id="PF00535">
    <property type="entry name" value="Glycos_transf_2"/>
    <property type="match status" value="1"/>
</dbReference>
<dbReference type="InterPro" id="IPR001173">
    <property type="entry name" value="Glyco_trans_2-like"/>
</dbReference>
<organism evidence="2">
    <name type="scientific">Klebsiella sp. 370</name>
    <dbReference type="NCBI Taxonomy" id="1497842"/>
    <lineage>
        <taxon>Bacteria</taxon>
        <taxon>Pseudomonadati</taxon>
        <taxon>Pseudomonadota</taxon>
        <taxon>Gammaproteobacteria</taxon>
        <taxon>Enterobacterales</taxon>
        <taxon>Enterobacteriaceae</taxon>
        <taxon>Klebsiella/Raoultella group</taxon>
        <taxon>Klebsiella</taxon>
    </lineage>
</organism>